<evidence type="ECO:0000313" key="4">
    <source>
        <dbReference type="Proteomes" id="UP000017984"/>
    </source>
</evidence>
<keyword evidence="2" id="KW-0812">Transmembrane</keyword>
<dbReference type="Proteomes" id="UP000017984">
    <property type="component" value="Chromosome"/>
</dbReference>
<organism evidence="3 4">
    <name type="scientific">Streptomyces roseochromogenus subsp. oscitans DS 12.976</name>
    <dbReference type="NCBI Taxonomy" id="1352936"/>
    <lineage>
        <taxon>Bacteria</taxon>
        <taxon>Bacillati</taxon>
        <taxon>Actinomycetota</taxon>
        <taxon>Actinomycetes</taxon>
        <taxon>Kitasatosporales</taxon>
        <taxon>Streptomycetaceae</taxon>
        <taxon>Streptomyces</taxon>
    </lineage>
</organism>
<sequence>MGEYSTRVSGTPGLLTMESRYTSGTGKQRDTDCFGFFRSGDHQAVDQFAAIDESCEKGTVLPVQQDASGHCYLVGVAPTAGRPAGICACVAALVLGLTLLCGAFAIAIPRLGSRIGAALWSPGPGGCCAGCSRPAASGSPCPACPA</sequence>
<dbReference type="RefSeq" id="WP_023545716.1">
    <property type="nucleotide sequence ID" value="NZ_CM002285.1"/>
</dbReference>
<feature type="region of interest" description="Disordered" evidence="1">
    <location>
        <begin position="1"/>
        <end position="26"/>
    </location>
</feature>
<keyword evidence="4" id="KW-1185">Reference proteome</keyword>
<name>V6KSB9_STRRC</name>
<dbReference type="PATRIC" id="fig|1352936.5.peg.1851"/>
<reference evidence="3 4" key="1">
    <citation type="journal article" date="2014" name="Genome Announc.">
        <title>Draft Genome Sequence of Streptomyces roseochromogenes subsp. oscitans DS 12.976, Producer of the Aminocoumarin Antibiotic Clorobiocin.</title>
        <authorList>
            <person name="Ruckert C."/>
            <person name="Kalinowski J."/>
            <person name="Heide L."/>
            <person name="Apel A.K."/>
        </authorList>
    </citation>
    <scope>NUCLEOTIDE SEQUENCE [LARGE SCALE GENOMIC DNA]</scope>
    <source>
        <strain evidence="3 4">DS 12.976</strain>
    </source>
</reference>
<gene>
    <name evidence="3" type="ORF">M878_08645</name>
</gene>
<accession>V6KSB9</accession>
<evidence type="ECO:0000256" key="2">
    <source>
        <dbReference type="SAM" id="Phobius"/>
    </source>
</evidence>
<dbReference type="HOGENOM" id="CLU_1776456_0_0_11"/>
<feature type="transmembrane region" description="Helical" evidence="2">
    <location>
        <begin position="83"/>
        <end position="108"/>
    </location>
</feature>
<keyword evidence="2" id="KW-1133">Transmembrane helix</keyword>
<protein>
    <submittedName>
        <fullName evidence="3">Uncharacterized protein</fullName>
    </submittedName>
</protein>
<dbReference type="EMBL" id="AWQX01000066">
    <property type="protein sequence ID" value="EST34923.1"/>
    <property type="molecule type" value="Genomic_DNA"/>
</dbReference>
<proteinExistence type="predicted"/>
<comment type="caution">
    <text evidence="3">The sequence shown here is derived from an EMBL/GenBank/DDBJ whole genome shotgun (WGS) entry which is preliminary data.</text>
</comment>
<evidence type="ECO:0000256" key="1">
    <source>
        <dbReference type="SAM" id="MobiDB-lite"/>
    </source>
</evidence>
<dbReference type="STRING" id="1352936.M878_08645"/>
<keyword evidence="2" id="KW-0472">Membrane</keyword>
<dbReference type="OrthoDB" id="4229982at2"/>
<evidence type="ECO:0000313" key="3">
    <source>
        <dbReference type="EMBL" id="EST34923.1"/>
    </source>
</evidence>
<dbReference type="AlphaFoldDB" id="V6KSB9"/>